<dbReference type="SMART" id="SM00179">
    <property type="entry name" value="EGF_CA"/>
    <property type="match status" value="15"/>
</dbReference>
<dbReference type="SUPFAM" id="SSF57581">
    <property type="entry name" value="TB module/8-cys domain"/>
    <property type="match status" value="3"/>
</dbReference>
<dbReference type="PANTHER" id="PTHR24050:SF28">
    <property type="entry name" value="UROMODULIN-LIKE"/>
    <property type="match status" value="1"/>
</dbReference>
<dbReference type="InterPro" id="IPR000152">
    <property type="entry name" value="EGF-type_Asp/Asn_hydroxyl_site"/>
</dbReference>
<evidence type="ECO:0000256" key="1">
    <source>
        <dbReference type="ARBA" id="ARBA00004498"/>
    </source>
</evidence>
<evidence type="ECO:0000259" key="11">
    <source>
        <dbReference type="PROSITE" id="PS50026"/>
    </source>
</evidence>
<dbReference type="PROSITE" id="PS00010">
    <property type="entry name" value="ASX_HYDROXYL"/>
    <property type="match status" value="9"/>
</dbReference>
<dbReference type="PROSITE" id="PS00022">
    <property type="entry name" value="EGF_1"/>
    <property type="match status" value="2"/>
</dbReference>
<dbReference type="Pfam" id="PF07645">
    <property type="entry name" value="EGF_CA"/>
    <property type="match status" value="13"/>
</dbReference>
<evidence type="ECO:0000313" key="14">
    <source>
        <dbReference type="Proteomes" id="UP001623349"/>
    </source>
</evidence>
<feature type="region of interest" description="Disordered" evidence="9">
    <location>
        <begin position="65"/>
        <end position="149"/>
    </location>
</feature>
<evidence type="ECO:0000256" key="5">
    <source>
        <dbReference type="ARBA" id="ARBA00022737"/>
    </source>
</evidence>
<dbReference type="Pfam" id="PF00683">
    <property type="entry name" value="TB"/>
    <property type="match status" value="3"/>
</dbReference>
<dbReference type="CDD" id="cd00054">
    <property type="entry name" value="EGF_CA"/>
    <property type="match status" value="10"/>
</dbReference>
<proteinExistence type="predicted"/>
<comment type="subcellular location">
    <subcellularLocation>
        <location evidence="1">Secreted</location>
        <location evidence="1">Extracellular space</location>
        <location evidence="1">Extracellular matrix</location>
    </subcellularLocation>
</comment>
<evidence type="ECO:0000256" key="9">
    <source>
        <dbReference type="SAM" id="MobiDB-lite"/>
    </source>
</evidence>
<dbReference type="PROSITE" id="PS51364">
    <property type="entry name" value="TB"/>
    <property type="match status" value="3"/>
</dbReference>
<dbReference type="SUPFAM" id="SSF57184">
    <property type="entry name" value="Growth factor receptor domain"/>
    <property type="match status" value="3"/>
</dbReference>
<feature type="disulfide bond" evidence="8">
    <location>
        <begin position="413"/>
        <end position="422"/>
    </location>
</feature>
<dbReference type="SUPFAM" id="SSF57196">
    <property type="entry name" value="EGF/Laminin"/>
    <property type="match status" value="6"/>
</dbReference>
<feature type="domain" description="EGF-like" evidence="11">
    <location>
        <begin position="181"/>
        <end position="213"/>
    </location>
</feature>
<feature type="domain" description="EGF-like" evidence="11">
    <location>
        <begin position="1085"/>
        <end position="1125"/>
    </location>
</feature>
<comment type="caution">
    <text evidence="13">The sequence shown here is derived from an EMBL/GenBank/DDBJ whole genome shotgun (WGS) entry which is preliminary data.</text>
</comment>
<feature type="domain" description="EGF-like" evidence="11">
    <location>
        <begin position="1167"/>
        <end position="1204"/>
    </location>
</feature>
<keyword evidence="5" id="KW-0677">Repeat</keyword>
<keyword evidence="4 10" id="KW-0732">Signal</keyword>
<dbReference type="EMBL" id="BAAFST010000017">
    <property type="protein sequence ID" value="GAB1301330.1"/>
    <property type="molecule type" value="Genomic_DNA"/>
</dbReference>
<evidence type="ECO:0000256" key="8">
    <source>
        <dbReference type="PROSITE-ProRule" id="PRU00076"/>
    </source>
</evidence>
<dbReference type="InterPro" id="IPR018097">
    <property type="entry name" value="EGF_Ca-bd_CS"/>
</dbReference>
<evidence type="ECO:0000256" key="4">
    <source>
        <dbReference type="ARBA" id="ARBA00022729"/>
    </source>
</evidence>
<feature type="disulfide bond" evidence="8">
    <location>
        <begin position="185"/>
        <end position="195"/>
    </location>
</feature>
<evidence type="ECO:0000256" key="10">
    <source>
        <dbReference type="SAM" id="SignalP"/>
    </source>
</evidence>
<evidence type="ECO:0000256" key="3">
    <source>
        <dbReference type="ARBA" id="ARBA00022536"/>
    </source>
</evidence>
<evidence type="ECO:0000256" key="6">
    <source>
        <dbReference type="ARBA" id="ARBA00023157"/>
    </source>
</evidence>
<protein>
    <submittedName>
        <fullName evidence="13">Latent-transforming growth factor beta-binding protein 1</fullName>
    </submittedName>
</protein>
<dbReference type="InterPro" id="IPR009030">
    <property type="entry name" value="Growth_fac_rcpt_cys_sf"/>
</dbReference>
<feature type="compositionally biased region" description="Polar residues" evidence="9">
    <location>
        <begin position="136"/>
        <end position="147"/>
    </location>
</feature>
<evidence type="ECO:0000313" key="13">
    <source>
        <dbReference type="EMBL" id="GAB1301330.1"/>
    </source>
</evidence>
<evidence type="ECO:0000256" key="7">
    <source>
        <dbReference type="ARBA" id="ARBA00023180"/>
    </source>
</evidence>
<dbReference type="InterPro" id="IPR036773">
    <property type="entry name" value="TB_dom_sf"/>
</dbReference>
<feature type="chain" id="PRO_5045472099" evidence="10">
    <location>
        <begin position="24"/>
        <end position="1677"/>
    </location>
</feature>
<dbReference type="InterPro" id="IPR000742">
    <property type="entry name" value="EGF"/>
</dbReference>
<feature type="domain" description="TB" evidence="12">
    <location>
        <begin position="601"/>
        <end position="653"/>
    </location>
</feature>
<dbReference type="PROSITE" id="PS01187">
    <property type="entry name" value="EGF_CA"/>
    <property type="match status" value="6"/>
</dbReference>
<feature type="domain" description="EGF-like" evidence="11">
    <location>
        <begin position="1044"/>
        <end position="1084"/>
    </location>
</feature>
<dbReference type="Gene3D" id="3.90.290.10">
    <property type="entry name" value="TGF-beta binding (TB) domain"/>
    <property type="match status" value="3"/>
</dbReference>
<feature type="region of interest" description="Disordered" evidence="9">
    <location>
        <begin position="684"/>
        <end position="747"/>
    </location>
</feature>
<dbReference type="PROSITE" id="PS50026">
    <property type="entry name" value="EGF_3"/>
    <property type="match status" value="10"/>
</dbReference>
<keyword evidence="2" id="KW-0964">Secreted</keyword>
<dbReference type="InterPro" id="IPR001881">
    <property type="entry name" value="EGF-like_Ca-bd_dom"/>
</dbReference>
<feature type="domain" description="EGF-like" evidence="11">
    <location>
        <begin position="839"/>
        <end position="880"/>
    </location>
</feature>
<dbReference type="PROSITE" id="PS01186">
    <property type="entry name" value="EGF_2"/>
    <property type="match status" value="6"/>
</dbReference>
<feature type="domain" description="EGF-like" evidence="11">
    <location>
        <begin position="391"/>
        <end position="423"/>
    </location>
</feature>
<name>A0ABQ0FQA6_APOSI</name>
<sequence>MAGAWLRWGLLLWAGLLAWSAHGRVRRITYVVRPGPGLPAGALPLVGPPRTFNVALDARYSRSSTAASSRALAGPPAERTRRTSQPAGAALPGLRSPLPPEPARPGGPGRQLHSKAGAQTAVTRFAKHGRQVVRSKVQQDTQSTGGSRLQVQQKQQLQGINVCGGQCCHGWSKAPGSQRCTKPNCVPPCQNGGMCLRPQLCVCKPGTEGKACEMTAAQDTMSPVFGGQNPGSSWVPPEKAAKHTSTKKADTLPRVSPVAQMTLTLKPKPSMGLPQQIHSQVAPLSSQNVMIRHGQTQEYVLKPKYFPAPKVVSGEQSTEGSFSLRYGQEQGTAPFQVSNHTGRIKVVFTPSICKVTCTKGNCQNSCRKGNTTTLISENGHAADTLTATNFRVVICHLPCMNGGQCSSRDKCQCPPNFTGKLCQIPVLGASVPKLYQQHAQQPGKALGSHVIHSTHTLPLTMTSQQGVKVKFAPNIVNVHVKHPPEASVQIHQVSRIDGPVSQKVKEPQPGQSQVPYQGLPVQKTQTVHSTYSHQQVIPHVYPVAAKTQLGRCFQETIGSQCGKALPAYHGYTQMMECLQGYKRVNNTFCQADPPVISEEKGPCYRLVSPGRQCMHPLSVHLTKQICCCSVGKAWGPHCEKCPLPGTAAFKEICPGGMGYTVSGVHRRRPIHQHVGKEAVFVKPKNTQPVAKSTHPPPLPAKEEPVEALTSSREHGPGVAEPEVVTAPPEKEIPSLDQEKTRLEPGQPQLSPGVSTIHLHPQFPVVVEKTSPPVPVEVAPEASTSSASQVIAPTQVTEINECTVNPDICGAGHCINLPVRYTCICYEGFRFSEQQRKCVDIDECAQAQHLCSQGRCENTEGSFLCICPAGFMASEEGTNCIDVDECLRPDVCREGRCINTAGAFRCEYCDSGYRMSRRGHCEDIDECLTPSTCPEEQCVNSPGSYQCVPCTEGFRGWNGQCLDVDECLQPKVCTNGSCTNLEGSYMCSCHKGYSPTPDHRHCQDIDECQQGNLCMNGQCKNTDGSFRCTCGQGYQLSAAKDQCEDIDECEHRHLCSHGQCRNTEGSFQCMCNQGYRASVLGDHCEDINECLEDSSVCQGGDCVNTAGSYDCTCLDGFQLNDNKGCQDINECAQPGLCGPHGECLNTTRLLPLCLRTGVLHLCRWPYINIDECVNNTVCDSHGFCDNTAGSFRCLCYQGFQAPQDGQGCVDVNECELLSGVCGEAFCENVEGSFLCVCADENQEYSPMTGQCRSRVTEESGVDRQPREEKKECYYNLNDASLCDNVLAPNVTKQECCCTSGAGWGDNCEIFPCPVQGTAEFTEMCPRGKGFVPAGESSYDTGGENYKDADECMLFGEEICKNGYCLNTQPGYECYCKQGTYYDPVKLQCFDMDECQDPNSCIDGQCVNTEGSYNCFCTHPMVLDSSEKRCVQPTESNEQVEETDVYQDLCWEHLSEEYVCSHPLVGKQTTYTECCCLYGEAWGMQCALCPMKDSEVSVPGIVERHPVLQSICLLLEEEMWLRLKKFYPNDYAQLCNIPVTGRRRPYGRDALVDFSEQYGPETNPYFIQDRFLNSFEELQAEECGILNGCENGRCVRVQEGYTCDCFDGYHLDMAKMTCVDVNECSELNNRMSLCKNAKCINTEGSYKCLCLPGYIPSDKPNYCTPLNTALNLDKDSDLE</sequence>
<keyword evidence="14" id="KW-1185">Reference proteome</keyword>
<keyword evidence="7" id="KW-0325">Glycoprotein</keyword>
<feature type="domain" description="TB" evidence="12">
    <location>
        <begin position="1446"/>
        <end position="1493"/>
    </location>
</feature>
<dbReference type="InterPro" id="IPR049883">
    <property type="entry name" value="NOTCH1_EGF-like"/>
</dbReference>
<dbReference type="InterPro" id="IPR052235">
    <property type="entry name" value="Nephronectin_domain"/>
</dbReference>
<feature type="domain" description="EGF-like" evidence="11">
    <location>
        <begin position="1003"/>
        <end position="1043"/>
    </location>
</feature>
<dbReference type="InterPro" id="IPR017878">
    <property type="entry name" value="TB_dom"/>
</dbReference>
<keyword evidence="3 8" id="KW-0245">EGF-like domain</keyword>
<accession>A0ABQ0FQA6</accession>
<feature type="domain" description="TB" evidence="12">
    <location>
        <begin position="1269"/>
        <end position="1323"/>
    </location>
</feature>
<gene>
    <name evidence="13" type="ORF">APTSU1_001656800</name>
</gene>
<comment type="caution">
    <text evidence="8">Lacks conserved residue(s) required for the propagation of feature annotation.</text>
</comment>
<feature type="domain" description="EGF-like" evidence="11">
    <location>
        <begin position="1389"/>
        <end position="1425"/>
    </location>
</feature>
<feature type="signal peptide" evidence="10">
    <location>
        <begin position="1"/>
        <end position="23"/>
    </location>
</feature>
<dbReference type="Proteomes" id="UP001623349">
    <property type="component" value="Unassembled WGS sequence"/>
</dbReference>
<dbReference type="Gene3D" id="2.10.25.10">
    <property type="entry name" value="Laminin"/>
    <property type="match status" value="16"/>
</dbReference>
<dbReference type="PANTHER" id="PTHR24050">
    <property type="entry name" value="PA14 DOMAIN-CONTAINING PROTEIN"/>
    <property type="match status" value="1"/>
</dbReference>
<feature type="domain" description="EGF-like" evidence="11">
    <location>
        <begin position="962"/>
        <end position="1002"/>
    </location>
</feature>
<evidence type="ECO:0000259" key="12">
    <source>
        <dbReference type="PROSITE" id="PS51364"/>
    </source>
</evidence>
<reference evidence="13 14" key="1">
    <citation type="submission" date="2024-08" db="EMBL/GenBank/DDBJ databases">
        <title>The draft genome of Apodemus speciosus.</title>
        <authorList>
            <person name="Nabeshima K."/>
            <person name="Suzuki S."/>
            <person name="Onuma M."/>
        </authorList>
    </citation>
    <scope>NUCLEOTIDE SEQUENCE [LARGE SCALE GENOMIC DNA]</scope>
    <source>
        <strain evidence="13">IB14-021</strain>
    </source>
</reference>
<feature type="domain" description="EGF-like" evidence="11">
    <location>
        <begin position="1618"/>
        <end position="1662"/>
    </location>
</feature>
<keyword evidence="6 8" id="KW-1015">Disulfide bond</keyword>
<dbReference type="SMART" id="SM00181">
    <property type="entry name" value="EGF"/>
    <property type="match status" value="16"/>
</dbReference>
<keyword evidence="2" id="KW-0272">Extracellular matrix</keyword>
<organism evidence="13 14">
    <name type="scientific">Apodemus speciosus</name>
    <name type="common">Large Japanese field mouse</name>
    <dbReference type="NCBI Taxonomy" id="105296"/>
    <lineage>
        <taxon>Eukaryota</taxon>
        <taxon>Metazoa</taxon>
        <taxon>Chordata</taxon>
        <taxon>Craniata</taxon>
        <taxon>Vertebrata</taxon>
        <taxon>Euteleostomi</taxon>
        <taxon>Mammalia</taxon>
        <taxon>Eutheria</taxon>
        <taxon>Euarchontoglires</taxon>
        <taxon>Glires</taxon>
        <taxon>Rodentia</taxon>
        <taxon>Myomorpha</taxon>
        <taxon>Muroidea</taxon>
        <taxon>Muridae</taxon>
        <taxon>Murinae</taxon>
        <taxon>Apodemus</taxon>
    </lineage>
</organism>
<feature type="disulfide bond" evidence="8">
    <location>
        <begin position="203"/>
        <end position="212"/>
    </location>
</feature>
<feature type="disulfide bond" evidence="8">
    <location>
        <begin position="395"/>
        <end position="405"/>
    </location>
</feature>
<evidence type="ECO:0000256" key="2">
    <source>
        <dbReference type="ARBA" id="ARBA00022530"/>
    </source>
</evidence>
<feature type="compositionally biased region" description="Basic and acidic residues" evidence="9">
    <location>
        <begin position="728"/>
        <end position="742"/>
    </location>
</feature>